<dbReference type="EMBL" id="FNNI01000004">
    <property type="protein sequence ID" value="SDX22639.1"/>
    <property type="molecule type" value="Genomic_DNA"/>
</dbReference>
<accession>A0A1H3A143</accession>
<name>A0A1H3A143_9GAMM</name>
<evidence type="ECO:0008006" key="3">
    <source>
        <dbReference type="Google" id="ProtNLM"/>
    </source>
</evidence>
<gene>
    <name evidence="1" type="ORF">SAMN05443545_104306</name>
</gene>
<dbReference type="AlphaFoldDB" id="A0A1H3A143"/>
<dbReference type="RefSeq" id="WP_229806352.1">
    <property type="nucleotide sequence ID" value="NZ_BMXH01000001.1"/>
</dbReference>
<protein>
    <recommendedName>
        <fullName evidence="3">Group II intron, maturase-specific domain</fullName>
    </recommendedName>
</protein>
<dbReference type="STRING" id="574349.SAMN05443545_104306"/>
<organism evidence="1 2">
    <name type="scientific">Aidingimonas halophila</name>
    <dbReference type="NCBI Taxonomy" id="574349"/>
    <lineage>
        <taxon>Bacteria</taxon>
        <taxon>Pseudomonadati</taxon>
        <taxon>Pseudomonadota</taxon>
        <taxon>Gammaproteobacteria</taxon>
        <taxon>Oceanospirillales</taxon>
        <taxon>Halomonadaceae</taxon>
        <taxon>Aidingimonas</taxon>
    </lineage>
</organism>
<proteinExistence type="predicted"/>
<evidence type="ECO:0000313" key="2">
    <source>
        <dbReference type="Proteomes" id="UP000198500"/>
    </source>
</evidence>
<evidence type="ECO:0000313" key="1">
    <source>
        <dbReference type="EMBL" id="SDX22639.1"/>
    </source>
</evidence>
<dbReference type="Proteomes" id="UP000198500">
    <property type="component" value="Unassembled WGS sequence"/>
</dbReference>
<sequence length="121" mass="13457">MASLRRFVDASLRLTVNPRKSAVDRPWNRRFLGFTISRRGVGLKVADKAIDRLKHQVCQHSRRTRGHSIVQVIAELRETQLGWKDVLRRRRGAEPAAGPGQVDQAAIAGLPLEAMGQSGLP</sequence>
<keyword evidence="2" id="KW-1185">Reference proteome</keyword>
<reference evidence="1 2" key="1">
    <citation type="submission" date="2016-10" db="EMBL/GenBank/DDBJ databases">
        <authorList>
            <person name="de Groot N.N."/>
        </authorList>
    </citation>
    <scope>NUCLEOTIDE SEQUENCE [LARGE SCALE GENOMIC DNA]</scope>
    <source>
        <strain evidence="1 2">DSM 19219</strain>
    </source>
</reference>